<feature type="domain" description="YhcG N-terminal" evidence="1">
    <location>
        <begin position="31"/>
        <end position="103"/>
    </location>
</feature>
<dbReference type="InterPro" id="IPR053148">
    <property type="entry name" value="PD-DEXK-like_domain"/>
</dbReference>
<dbReference type="EMBL" id="GU322808">
    <property type="protein sequence ID" value="ADD14621.1"/>
    <property type="molecule type" value="Genomic_DNA"/>
</dbReference>
<name>D3XF60_RICAM</name>
<dbReference type="PANTHER" id="PTHR30547">
    <property type="entry name" value="UNCHARACTERIZED PROTEIN YHCG-RELATED"/>
    <property type="match status" value="1"/>
</dbReference>
<evidence type="ECO:0000259" key="1">
    <source>
        <dbReference type="Pfam" id="PF17761"/>
    </source>
</evidence>
<dbReference type="InterPro" id="IPR041527">
    <property type="entry name" value="YhcG_N"/>
</dbReference>
<keyword evidence="2" id="KW-0614">Plasmid</keyword>
<dbReference type="PANTHER" id="PTHR30547:SF5">
    <property type="entry name" value="NUCLEASE YHCG-RELATED"/>
    <property type="match status" value="1"/>
</dbReference>
<sequence length="104" mass="11386">MMCSALRSVADCYASTLFSVSWVLCSTCHPHIESAKSHVASYANSALVALYWNVGSLINDEILHNARAEYGAQILSNLSQELILLYGNGFDGPNLSRMVKFSKL</sequence>
<proteinExistence type="predicted"/>
<organism evidence="2">
    <name type="scientific">Rickettsia amblyommatis str. AaR/SC</name>
    <dbReference type="NCBI Taxonomy" id="933950"/>
    <lineage>
        <taxon>Bacteria</taxon>
        <taxon>Pseudomonadati</taxon>
        <taxon>Pseudomonadota</taxon>
        <taxon>Alphaproteobacteria</taxon>
        <taxon>Rickettsiales</taxon>
        <taxon>Rickettsiaceae</taxon>
        <taxon>Rickettsieae</taxon>
        <taxon>Rickettsia</taxon>
        <taxon>spotted fever group</taxon>
    </lineage>
</organism>
<protein>
    <recommendedName>
        <fullName evidence="1">YhcG N-terminal domain-containing protein</fullName>
    </recommendedName>
</protein>
<gene>
    <name evidence="2" type="ORF">pRAM18_00110</name>
</gene>
<reference evidence="2" key="1">
    <citation type="journal article" date="2010" name="Appl. Environ. Microbiol.">
        <title>Wide dispersal and possible multiple origins of low-copy-number plasmids in rickettsia species associated with blood-feeding arthropods.</title>
        <authorList>
            <person name="Baldridge G.D."/>
            <person name="Burkhardt N.Y."/>
            <person name="Labruna M.B."/>
            <person name="Pacheco R.C."/>
            <person name="Paddock C.D."/>
            <person name="Williamson P.C."/>
            <person name="Billingsley P.M."/>
            <person name="Felsheim R.F."/>
            <person name="Kurtti T.J."/>
            <person name="Munderloh U.G."/>
        </authorList>
    </citation>
    <scope>NUCLEOTIDE SEQUENCE</scope>
    <source>
        <strain evidence="2">AaR/SC</strain>
        <plasmid evidence="2">pRAM18</plasmid>
    </source>
</reference>
<dbReference type="Pfam" id="PF17761">
    <property type="entry name" value="DUF1016_N"/>
    <property type="match status" value="1"/>
</dbReference>
<evidence type="ECO:0000313" key="2">
    <source>
        <dbReference type="EMBL" id="ADD14621.1"/>
    </source>
</evidence>
<geneLocation type="plasmid" evidence="2">
    <name>pRAM18</name>
</geneLocation>
<accession>D3XF60</accession>
<dbReference type="AlphaFoldDB" id="D3XF60"/>